<proteinExistence type="predicted"/>
<feature type="transmembrane region" description="Helical" evidence="1">
    <location>
        <begin position="21"/>
        <end position="42"/>
    </location>
</feature>
<evidence type="ECO:0000313" key="3">
    <source>
        <dbReference type="Proteomes" id="UP000776276"/>
    </source>
</evidence>
<feature type="transmembrane region" description="Helical" evidence="1">
    <location>
        <begin position="81"/>
        <end position="99"/>
    </location>
</feature>
<dbReference type="Proteomes" id="UP000776276">
    <property type="component" value="Unassembled WGS sequence"/>
</dbReference>
<accession>A0ABS6BL35</accession>
<sequence length="169" mass="18524">MQRLHETELRRMRRRAAAVPVISTIIGSAFVLLPVVASVPLLPPVGLLMLLGWRLLRPELWPAWIGLPLGLADDLLSGRPLGTAMVLWTAILLAIDAAEDRMSWRGWWEEWLFAGVACGVATLGSWAVARFMGGAGALRMTAPTLVAAILLFPLAQRVCAKLDVWRLPQ</sequence>
<dbReference type="RefSeq" id="WP_216325899.1">
    <property type="nucleotide sequence ID" value="NZ_JAHKRT010000007.1"/>
</dbReference>
<evidence type="ECO:0000256" key="1">
    <source>
        <dbReference type="SAM" id="Phobius"/>
    </source>
</evidence>
<reference evidence="2 3" key="1">
    <citation type="submission" date="2021-06" db="EMBL/GenBank/DDBJ databases">
        <title>Sphingomonas sp. XMGL2, whole genome shotgun sequencing project.</title>
        <authorList>
            <person name="Zhao G."/>
            <person name="Shen L."/>
        </authorList>
    </citation>
    <scope>NUCLEOTIDE SEQUENCE [LARGE SCALE GENOMIC DNA]</scope>
    <source>
        <strain evidence="2 3">XMGL2</strain>
    </source>
</reference>
<name>A0ABS6BL35_9SPHN</name>
<organism evidence="2 3">
    <name type="scientific">Sphingomonas quercus</name>
    <dbReference type="NCBI Taxonomy" id="2842451"/>
    <lineage>
        <taxon>Bacteria</taxon>
        <taxon>Pseudomonadati</taxon>
        <taxon>Pseudomonadota</taxon>
        <taxon>Alphaproteobacteria</taxon>
        <taxon>Sphingomonadales</taxon>
        <taxon>Sphingomonadaceae</taxon>
        <taxon>Sphingomonas</taxon>
    </lineage>
</organism>
<keyword evidence="3" id="KW-1185">Reference proteome</keyword>
<evidence type="ECO:0000313" key="2">
    <source>
        <dbReference type="EMBL" id="MBU3078874.1"/>
    </source>
</evidence>
<keyword evidence="1" id="KW-0812">Transmembrane</keyword>
<gene>
    <name evidence="2" type="ORF">KOF26_13470</name>
</gene>
<dbReference type="EMBL" id="JAHKRT010000007">
    <property type="protein sequence ID" value="MBU3078874.1"/>
    <property type="molecule type" value="Genomic_DNA"/>
</dbReference>
<comment type="caution">
    <text evidence="2">The sequence shown here is derived from an EMBL/GenBank/DDBJ whole genome shotgun (WGS) entry which is preliminary data.</text>
</comment>
<feature type="transmembrane region" description="Helical" evidence="1">
    <location>
        <begin position="111"/>
        <end position="129"/>
    </location>
</feature>
<protein>
    <submittedName>
        <fullName evidence="2">Rod shape-determining protein MreD</fullName>
    </submittedName>
</protein>
<keyword evidence="1" id="KW-0472">Membrane</keyword>
<feature type="transmembrane region" description="Helical" evidence="1">
    <location>
        <begin position="135"/>
        <end position="155"/>
    </location>
</feature>
<keyword evidence="1" id="KW-1133">Transmembrane helix</keyword>